<proteinExistence type="predicted"/>
<evidence type="ECO:0000313" key="1">
    <source>
        <dbReference type="EMBL" id="KAF9646409.1"/>
    </source>
</evidence>
<reference evidence="1" key="1">
    <citation type="submission" date="2019-10" db="EMBL/GenBank/DDBJ databases">
        <authorList>
            <consortium name="DOE Joint Genome Institute"/>
            <person name="Kuo A."/>
            <person name="Miyauchi S."/>
            <person name="Kiss E."/>
            <person name="Drula E."/>
            <person name="Kohler A."/>
            <person name="Sanchez-Garcia M."/>
            <person name="Andreopoulos B."/>
            <person name="Barry K.W."/>
            <person name="Bonito G."/>
            <person name="Buee M."/>
            <person name="Carver A."/>
            <person name="Chen C."/>
            <person name="Cichocki N."/>
            <person name="Clum A."/>
            <person name="Culley D."/>
            <person name="Crous P.W."/>
            <person name="Fauchery L."/>
            <person name="Girlanda M."/>
            <person name="Hayes R."/>
            <person name="Keri Z."/>
            <person name="Labutti K."/>
            <person name="Lipzen A."/>
            <person name="Lombard V."/>
            <person name="Magnuson J."/>
            <person name="Maillard F."/>
            <person name="Morin E."/>
            <person name="Murat C."/>
            <person name="Nolan M."/>
            <person name="Ohm R."/>
            <person name="Pangilinan J."/>
            <person name="Pereira M."/>
            <person name="Perotto S."/>
            <person name="Peter M."/>
            <person name="Riley R."/>
            <person name="Sitrit Y."/>
            <person name="Stielow B."/>
            <person name="Szollosi G."/>
            <person name="Zifcakova L."/>
            <person name="Stursova M."/>
            <person name="Spatafora J.W."/>
            <person name="Tedersoo L."/>
            <person name="Vaario L.-M."/>
            <person name="Yamada A."/>
            <person name="Yan M."/>
            <person name="Wang P."/>
            <person name="Xu J."/>
            <person name="Bruns T."/>
            <person name="Baldrian P."/>
            <person name="Vilgalys R."/>
            <person name="Henrissat B."/>
            <person name="Grigoriev I.V."/>
            <person name="Hibbett D."/>
            <person name="Nagy L.G."/>
            <person name="Martin F.M."/>
        </authorList>
    </citation>
    <scope>NUCLEOTIDE SEQUENCE</scope>
    <source>
        <strain evidence="1">P2</strain>
    </source>
</reference>
<comment type="caution">
    <text evidence="1">The sequence shown here is derived from an EMBL/GenBank/DDBJ whole genome shotgun (WGS) entry which is preliminary data.</text>
</comment>
<dbReference type="Proteomes" id="UP000886501">
    <property type="component" value="Unassembled WGS sequence"/>
</dbReference>
<sequence length="72" mass="8442">VFCSWLDKVSSALKRNRREITLGHLRARKQPEDILIKRSKAPENPEPTFWTVEHAADQQDDGRGLRMRRMPT</sequence>
<protein>
    <submittedName>
        <fullName evidence="1">Uncharacterized protein</fullName>
    </submittedName>
</protein>
<accession>A0ACB6ZA85</accession>
<keyword evidence="2" id="KW-1185">Reference proteome</keyword>
<dbReference type="EMBL" id="MU118059">
    <property type="protein sequence ID" value="KAF9646409.1"/>
    <property type="molecule type" value="Genomic_DNA"/>
</dbReference>
<name>A0ACB6ZA85_THEGA</name>
<reference evidence="1" key="2">
    <citation type="journal article" date="2020" name="Nat. Commun.">
        <title>Large-scale genome sequencing of mycorrhizal fungi provides insights into the early evolution of symbiotic traits.</title>
        <authorList>
            <person name="Miyauchi S."/>
            <person name="Kiss E."/>
            <person name="Kuo A."/>
            <person name="Drula E."/>
            <person name="Kohler A."/>
            <person name="Sanchez-Garcia M."/>
            <person name="Morin E."/>
            <person name="Andreopoulos B."/>
            <person name="Barry K.W."/>
            <person name="Bonito G."/>
            <person name="Buee M."/>
            <person name="Carver A."/>
            <person name="Chen C."/>
            <person name="Cichocki N."/>
            <person name="Clum A."/>
            <person name="Culley D."/>
            <person name="Crous P.W."/>
            <person name="Fauchery L."/>
            <person name="Girlanda M."/>
            <person name="Hayes R.D."/>
            <person name="Keri Z."/>
            <person name="LaButti K."/>
            <person name="Lipzen A."/>
            <person name="Lombard V."/>
            <person name="Magnuson J."/>
            <person name="Maillard F."/>
            <person name="Murat C."/>
            <person name="Nolan M."/>
            <person name="Ohm R.A."/>
            <person name="Pangilinan J."/>
            <person name="Pereira M.F."/>
            <person name="Perotto S."/>
            <person name="Peter M."/>
            <person name="Pfister S."/>
            <person name="Riley R."/>
            <person name="Sitrit Y."/>
            <person name="Stielow J.B."/>
            <person name="Szollosi G."/>
            <person name="Zifcakova L."/>
            <person name="Stursova M."/>
            <person name="Spatafora J.W."/>
            <person name="Tedersoo L."/>
            <person name="Vaario L.M."/>
            <person name="Yamada A."/>
            <person name="Yan M."/>
            <person name="Wang P."/>
            <person name="Xu J."/>
            <person name="Bruns T."/>
            <person name="Baldrian P."/>
            <person name="Vilgalys R."/>
            <person name="Dunand C."/>
            <person name="Henrissat B."/>
            <person name="Grigoriev I.V."/>
            <person name="Hibbett D."/>
            <person name="Nagy L.G."/>
            <person name="Martin F.M."/>
        </authorList>
    </citation>
    <scope>NUCLEOTIDE SEQUENCE</scope>
    <source>
        <strain evidence="1">P2</strain>
    </source>
</reference>
<organism evidence="1 2">
    <name type="scientific">Thelephora ganbajun</name>
    <name type="common">Ganba fungus</name>
    <dbReference type="NCBI Taxonomy" id="370292"/>
    <lineage>
        <taxon>Eukaryota</taxon>
        <taxon>Fungi</taxon>
        <taxon>Dikarya</taxon>
        <taxon>Basidiomycota</taxon>
        <taxon>Agaricomycotina</taxon>
        <taxon>Agaricomycetes</taxon>
        <taxon>Thelephorales</taxon>
        <taxon>Thelephoraceae</taxon>
        <taxon>Thelephora</taxon>
    </lineage>
</organism>
<feature type="non-terminal residue" evidence="1">
    <location>
        <position position="1"/>
    </location>
</feature>
<evidence type="ECO:0000313" key="2">
    <source>
        <dbReference type="Proteomes" id="UP000886501"/>
    </source>
</evidence>
<gene>
    <name evidence="1" type="ORF">BDM02DRAFT_3118731</name>
</gene>